<feature type="transmembrane region" description="Helical" evidence="2">
    <location>
        <begin position="6"/>
        <end position="33"/>
    </location>
</feature>
<dbReference type="InterPro" id="IPR016071">
    <property type="entry name" value="Staphylococal_nuclease_OB-fold"/>
</dbReference>
<organism evidence="4 5">
    <name type="scientific">Neobacillus piezotolerans</name>
    <dbReference type="NCBI Taxonomy" id="2259171"/>
    <lineage>
        <taxon>Bacteria</taxon>
        <taxon>Bacillati</taxon>
        <taxon>Bacillota</taxon>
        <taxon>Bacilli</taxon>
        <taxon>Bacillales</taxon>
        <taxon>Bacillaceae</taxon>
        <taxon>Neobacillus</taxon>
    </lineage>
</organism>
<dbReference type="SMART" id="SM00894">
    <property type="entry name" value="Excalibur"/>
    <property type="match status" value="1"/>
</dbReference>
<dbReference type="Proteomes" id="UP000257144">
    <property type="component" value="Unassembled WGS sequence"/>
</dbReference>
<dbReference type="SUPFAM" id="SSF50199">
    <property type="entry name" value="Staphylococcal nuclease"/>
    <property type="match status" value="1"/>
</dbReference>
<keyword evidence="2" id="KW-1133">Transmembrane helix</keyword>
<evidence type="ECO:0000313" key="5">
    <source>
        <dbReference type="Proteomes" id="UP000257144"/>
    </source>
</evidence>
<evidence type="ECO:0000256" key="1">
    <source>
        <dbReference type="SAM" id="MobiDB-lite"/>
    </source>
</evidence>
<gene>
    <name evidence="4" type="ORF">DRW41_01440</name>
</gene>
<sequence>MTLLLLFLLILSTAAPIALIGVAFYVAGFWLSHQKSKGRIYFKKPWILLTAGVLSTFVLVGTFADAAESQASSKQDVKIDKQAAQEKDKVDDTAKAALAKKAAVEKAKADEKAKAEAESKKQAEEKEKAEAEAKKQAEAKQKAEAEAKAEQQANTNALIAALGLEKVTVGRVVDGDTIQTSDGRKIRFVGVNTPESTTRHETYGKEASDYTKSRLTGKQIWIQKDVSNTDRYGRQLRIIWLAVPSDDLNEKEIRAKMFNAELVLNGYAEPSTYPPDVKYSDYFVKFAREAREQNKGLWAYGPNGTTKGDLDPKTSAQKPAQSKPAASQPAKSPSAGTSTASKPAATAPAPSTQTEIFANCTELRVKYPNGVPSTHPAYQAKMDRDKDNYACER</sequence>
<name>A0A3D8GX36_9BACI</name>
<dbReference type="EMBL" id="QNQT01000001">
    <property type="protein sequence ID" value="RDU38952.1"/>
    <property type="molecule type" value="Genomic_DNA"/>
</dbReference>
<dbReference type="PROSITE" id="PS50830">
    <property type="entry name" value="TNASE_3"/>
    <property type="match status" value="1"/>
</dbReference>
<dbReference type="SMART" id="SM00318">
    <property type="entry name" value="SNc"/>
    <property type="match status" value="1"/>
</dbReference>
<dbReference type="Pfam" id="PF05901">
    <property type="entry name" value="Excalibur"/>
    <property type="match status" value="1"/>
</dbReference>
<feature type="transmembrane region" description="Helical" evidence="2">
    <location>
        <begin position="45"/>
        <end position="64"/>
    </location>
</feature>
<keyword evidence="2" id="KW-0472">Membrane</keyword>
<dbReference type="InterPro" id="IPR008613">
    <property type="entry name" value="Excalibur_Ca-bd_domain"/>
</dbReference>
<dbReference type="Gene3D" id="2.40.50.90">
    <property type="match status" value="1"/>
</dbReference>
<feature type="region of interest" description="Disordered" evidence="1">
    <location>
        <begin position="368"/>
        <end position="393"/>
    </location>
</feature>
<reference evidence="4 5" key="1">
    <citation type="submission" date="2018-07" db="EMBL/GenBank/DDBJ databases">
        <title>Bacillus sp. YLB-04 draft genome sequence.</title>
        <authorList>
            <person name="Yu L."/>
            <person name="Tang X."/>
        </authorList>
    </citation>
    <scope>NUCLEOTIDE SEQUENCE [LARGE SCALE GENOMIC DNA]</scope>
    <source>
        <strain evidence="4 5">YLB-04</strain>
    </source>
</reference>
<keyword evidence="5" id="KW-1185">Reference proteome</keyword>
<feature type="region of interest" description="Disordered" evidence="1">
    <location>
        <begin position="115"/>
        <end position="148"/>
    </location>
</feature>
<accession>A0A3D8GX36</accession>
<evidence type="ECO:0000256" key="2">
    <source>
        <dbReference type="SAM" id="Phobius"/>
    </source>
</evidence>
<dbReference type="OrthoDB" id="4376109at2"/>
<keyword evidence="2" id="KW-0812">Transmembrane</keyword>
<evidence type="ECO:0000259" key="3">
    <source>
        <dbReference type="PROSITE" id="PS50830"/>
    </source>
</evidence>
<protein>
    <submittedName>
        <fullName evidence="4">Nuclease</fullName>
    </submittedName>
</protein>
<feature type="region of interest" description="Disordered" evidence="1">
    <location>
        <begin position="297"/>
        <end position="353"/>
    </location>
</feature>
<proteinExistence type="predicted"/>
<dbReference type="InterPro" id="IPR035437">
    <property type="entry name" value="SNase_OB-fold_sf"/>
</dbReference>
<dbReference type="Pfam" id="PF00565">
    <property type="entry name" value="SNase"/>
    <property type="match status" value="1"/>
</dbReference>
<evidence type="ECO:0000313" key="4">
    <source>
        <dbReference type="EMBL" id="RDU38952.1"/>
    </source>
</evidence>
<dbReference type="AlphaFoldDB" id="A0A3D8GX36"/>
<feature type="compositionally biased region" description="Low complexity" evidence="1">
    <location>
        <begin position="315"/>
        <end position="353"/>
    </location>
</feature>
<feature type="domain" description="TNase-like" evidence="3">
    <location>
        <begin position="163"/>
        <end position="300"/>
    </location>
</feature>
<comment type="caution">
    <text evidence="4">The sequence shown here is derived from an EMBL/GenBank/DDBJ whole genome shotgun (WGS) entry which is preliminary data.</text>
</comment>
<feature type="compositionally biased region" description="Basic and acidic residues" evidence="1">
    <location>
        <begin position="381"/>
        <end position="393"/>
    </location>
</feature>